<name>Q12KI8_SHEDO</name>
<sequence>MTHTMTKMLFTGLMLASTQIHAADYDFEPGLWETTWKTEIIELDAPAEMEKLMRSMGNRPVYTETECIKDIASSFDSERDKENEGEECKTTTNRISANKMEFETSCTAPGEVTKTVGEIHFNGKTSTAKLEMTSASAEESMNIKSTLVGNGKYIGACD</sequence>
<reference evidence="2 3" key="1">
    <citation type="submission" date="2006-03" db="EMBL/GenBank/DDBJ databases">
        <title>Complete sequence of Shewanella denitrificans OS217.</title>
        <authorList>
            <consortium name="US DOE Joint Genome Institute"/>
            <person name="Copeland A."/>
            <person name="Lucas S."/>
            <person name="Lapidus A."/>
            <person name="Barry K."/>
            <person name="Detter J.C."/>
            <person name="Glavina del Rio T."/>
            <person name="Hammon N."/>
            <person name="Israni S."/>
            <person name="Dalin E."/>
            <person name="Tice H."/>
            <person name="Pitluck S."/>
            <person name="Brettin T."/>
            <person name="Bruce D."/>
            <person name="Han C."/>
            <person name="Tapia R."/>
            <person name="Gilna P."/>
            <person name="Kiss H."/>
            <person name="Schmutz J."/>
            <person name="Larimer F."/>
            <person name="Land M."/>
            <person name="Hauser L."/>
            <person name="Kyrpides N."/>
            <person name="Lykidis A."/>
            <person name="Richardson P."/>
        </authorList>
    </citation>
    <scope>NUCLEOTIDE SEQUENCE [LARGE SCALE GENOMIC DNA]</scope>
    <source>
        <strain evidence="3">OS217 / ATCC BAA-1090 / DSM 15013</strain>
    </source>
</reference>
<evidence type="ECO:0000313" key="3">
    <source>
        <dbReference type="Proteomes" id="UP000001982"/>
    </source>
</evidence>
<keyword evidence="3" id="KW-1185">Reference proteome</keyword>
<evidence type="ECO:0000313" key="2">
    <source>
        <dbReference type="EMBL" id="ABE56038.1"/>
    </source>
</evidence>
<feature type="signal peptide" evidence="1">
    <location>
        <begin position="1"/>
        <end position="22"/>
    </location>
</feature>
<accession>Q12KI8</accession>
<dbReference type="EMBL" id="CP000302">
    <property type="protein sequence ID" value="ABE56038.1"/>
    <property type="molecule type" value="Genomic_DNA"/>
</dbReference>
<evidence type="ECO:0000256" key="1">
    <source>
        <dbReference type="SAM" id="SignalP"/>
    </source>
</evidence>
<dbReference type="HOGENOM" id="CLU_1668196_0_0_6"/>
<dbReference type="Pfam" id="PF12276">
    <property type="entry name" value="DUF3617"/>
    <property type="match status" value="1"/>
</dbReference>
<organism evidence="2 3">
    <name type="scientific">Shewanella denitrificans (strain OS217 / ATCC BAA-1090 / DSM 15013)</name>
    <dbReference type="NCBI Taxonomy" id="318161"/>
    <lineage>
        <taxon>Bacteria</taxon>
        <taxon>Pseudomonadati</taxon>
        <taxon>Pseudomonadota</taxon>
        <taxon>Gammaproteobacteria</taxon>
        <taxon>Alteromonadales</taxon>
        <taxon>Shewanellaceae</taxon>
        <taxon>Shewanella</taxon>
    </lineage>
</organism>
<dbReference type="KEGG" id="sdn:Sden_2759"/>
<gene>
    <name evidence="2" type="ordered locus">Sden_2759</name>
</gene>
<proteinExistence type="predicted"/>
<dbReference type="STRING" id="318161.Sden_2759"/>
<keyword evidence="1" id="KW-0732">Signal</keyword>
<evidence type="ECO:0008006" key="4">
    <source>
        <dbReference type="Google" id="ProtNLM"/>
    </source>
</evidence>
<dbReference type="AlphaFoldDB" id="Q12KI8"/>
<protein>
    <recommendedName>
        <fullName evidence="4">DUF3617 domain-containing protein</fullName>
    </recommendedName>
</protein>
<dbReference type="RefSeq" id="WP_011497188.1">
    <property type="nucleotide sequence ID" value="NC_007954.1"/>
</dbReference>
<feature type="chain" id="PRO_5004181620" description="DUF3617 domain-containing protein" evidence="1">
    <location>
        <begin position="23"/>
        <end position="158"/>
    </location>
</feature>
<dbReference type="OrthoDB" id="9180646at2"/>
<dbReference type="Proteomes" id="UP000001982">
    <property type="component" value="Chromosome"/>
</dbReference>
<dbReference type="InterPro" id="IPR022061">
    <property type="entry name" value="DUF3617"/>
</dbReference>